<evidence type="ECO:0000259" key="4">
    <source>
        <dbReference type="Pfam" id="PF00669"/>
    </source>
</evidence>
<dbReference type="InterPro" id="IPR001029">
    <property type="entry name" value="Flagellin_N"/>
</dbReference>
<evidence type="ECO:0000256" key="1">
    <source>
        <dbReference type="ARBA" id="ARBA00005709"/>
    </source>
</evidence>
<feature type="domain" description="Flagellin C-terminal" evidence="5">
    <location>
        <begin position="291"/>
        <end position="372"/>
    </location>
</feature>
<comment type="function">
    <text evidence="3">Flagellin is the subunit protein which polymerizes to form the filaments of bacterial flagella.</text>
</comment>
<feature type="domain" description="Flagellin N-terminal" evidence="4">
    <location>
        <begin position="6"/>
        <end position="143"/>
    </location>
</feature>
<gene>
    <name evidence="6" type="ORF">SAMN06265338_106154</name>
</gene>
<evidence type="ECO:0000259" key="5">
    <source>
        <dbReference type="Pfam" id="PF00700"/>
    </source>
</evidence>
<dbReference type="Pfam" id="PF00669">
    <property type="entry name" value="Flagellin_N"/>
    <property type="match status" value="1"/>
</dbReference>
<keyword evidence="7" id="KW-1185">Reference proteome</keyword>
<dbReference type="InterPro" id="IPR046358">
    <property type="entry name" value="Flagellin_C"/>
</dbReference>
<comment type="similarity">
    <text evidence="1 3">Belongs to the bacterial flagellin family.</text>
</comment>
<keyword evidence="6" id="KW-0966">Cell projection</keyword>
<organism evidence="6 7">
    <name type="scientific">Rhodoblastus acidophilus</name>
    <name type="common">Rhodopseudomonas acidophila</name>
    <dbReference type="NCBI Taxonomy" id="1074"/>
    <lineage>
        <taxon>Bacteria</taxon>
        <taxon>Pseudomonadati</taxon>
        <taxon>Pseudomonadota</taxon>
        <taxon>Alphaproteobacteria</taxon>
        <taxon>Hyphomicrobiales</taxon>
        <taxon>Rhodoblastaceae</taxon>
        <taxon>Rhodoblastus</taxon>
    </lineage>
</organism>
<dbReference type="Gene3D" id="1.20.1330.10">
    <property type="entry name" value="f41 fragment of flagellin, N-terminal domain"/>
    <property type="match status" value="1"/>
</dbReference>
<dbReference type="PANTHER" id="PTHR42792">
    <property type="entry name" value="FLAGELLIN"/>
    <property type="match status" value="1"/>
</dbReference>
<protein>
    <recommendedName>
        <fullName evidence="3">Flagellin</fullName>
    </recommendedName>
</protein>
<reference evidence="7" key="1">
    <citation type="submission" date="2017-06" db="EMBL/GenBank/DDBJ databases">
        <authorList>
            <person name="Varghese N."/>
            <person name="Submissions S."/>
        </authorList>
    </citation>
    <scope>NUCLEOTIDE SEQUENCE [LARGE SCALE GENOMIC DNA]</scope>
    <source>
        <strain evidence="7">DSM 137</strain>
    </source>
</reference>
<dbReference type="EMBL" id="FYDG01000006">
    <property type="protein sequence ID" value="SNB74944.1"/>
    <property type="molecule type" value="Genomic_DNA"/>
</dbReference>
<dbReference type="InterPro" id="IPR001492">
    <property type="entry name" value="Flagellin"/>
</dbReference>
<evidence type="ECO:0000313" key="7">
    <source>
        <dbReference type="Proteomes" id="UP000198418"/>
    </source>
</evidence>
<dbReference type="AlphaFoldDB" id="A0A212RQV5"/>
<proteinExistence type="inferred from homology"/>
<evidence type="ECO:0000256" key="2">
    <source>
        <dbReference type="ARBA" id="ARBA00023143"/>
    </source>
</evidence>
<evidence type="ECO:0000256" key="3">
    <source>
        <dbReference type="RuleBase" id="RU362073"/>
    </source>
</evidence>
<keyword evidence="3" id="KW-0964">Secreted</keyword>
<comment type="subcellular location">
    <subcellularLocation>
        <location evidence="3">Secreted</location>
    </subcellularLocation>
    <subcellularLocation>
        <location evidence="3">Bacterial flagellum</location>
    </subcellularLocation>
</comment>
<keyword evidence="2 3" id="KW-0975">Bacterial flagellum</keyword>
<keyword evidence="6" id="KW-0969">Cilium</keyword>
<dbReference type="SUPFAM" id="SSF64518">
    <property type="entry name" value="Phase 1 flagellin"/>
    <property type="match status" value="1"/>
</dbReference>
<dbReference type="RefSeq" id="WP_088521163.1">
    <property type="nucleotide sequence ID" value="NZ_FYDG01000006.1"/>
</dbReference>
<sequence length="372" mass="38810">MAVNSVSTSTLSNILQNTVSRLQSQMTSIETENATGLLADIGLTLGADSGRYISMHQQYAELNGLTASNVVVTTQLDTAYTAVTTMQKSAANVLKQVITGLSTTPSSTGSAAIQSVATGALSSFIAGANSEVAGVYVFGGINTATQPINAYSAPPATSAAQQAVQTVLTNYLGAHSLTSVSQMTGAQMQEFLTATPSSTPSLPANQSFASLFQSGAASATPPSLNWSDWSKASDTPLTNRISLKLTETTSVSANNQAFQSMAQGLTMLSEFANQNLTADAYTALMQTAQKTVNTASSQLTETAATIGTMQNSVNQSNSSIKLQQNVLNKQINAREAVDPYKVASDVTNLSTQLQVAYSLTSQIHKLSLVNFL</sequence>
<dbReference type="Proteomes" id="UP000198418">
    <property type="component" value="Unassembled WGS sequence"/>
</dbReference>
<dbReference type="GO" id="GO:0005576">
    <property type="term" value="C:extracellular region"/>
    <property type="evidence" value="ECO:0007669"/>
    <property type="project" value="UniProtKB-SubCell"/>
</dbReference>
<dbReference type="GO" id="GO:0009288">
    <property type="term" value="C:bacterial-type flagellum"/>
    <property type="evidence" value="ECO:0007669"/>
    <property type="project" value="UniProtKB-SubCell"/>
</dbReference>
<dbReference type="OrthoDB" id="8004955at2"/>
<dbReference type="NCBIfam" id="NF004669">
    <property type="entry name" value="PRK06008.1"/>
    <property type="match status" value="1"/>
</dbReference>
<evidence type="ECO:0000313" key="6">
    <source>
        <dbReference type="EMBL" id="SNB74944.1"/>
    </source>
</evidence>
<dbReference type="PANTHER" id="PTHR42792:SF1">
    <property type="entry name" value="FLAGELLAR HOOK-ASSOCIATED PROTEIN 3"/>
    <property type="match status" value="1"/>
</dbReference>
<dbReference type="Pfam" id="PF00700">
    <property type="entry name" value="Flagellin_C"/>
    <property type="match status" value="1"/>
</dbReference>
<keyword evidence="6" id="KW-0282">Flagellum</keyword>
<accession>A0A212RQV5</accession>
<dbReference type="GO" id="GO:0005198">
    <property type="term" value="F:structural molecule activity"/>
    <property type="evidence" value="ECO:0007669"/>
    <property type="project" value="UniProtKB-UniRule"/>
</dbReference>
<name>A0A212RQV5_RHOAC</name>